<reference evidence="1" key="1">
    <citation type="journal article" date="2021" name="Proc. Natl. Acad. Sci. U.S.A.">
        <title>A Catalog of Tens of Thousands of Viruses from Human Metagenomes Reveals Hidden Associations with Chronic Diseases.</title>
        <authorList>
            <person name="Tisza M.J."/>
            <person name="Buck C.B."/>
        </authorList>
    </citation>
    <scope>NUCLEOTIDE SEQUENCE</scope>
    <source>
        <strain evidence="1">CtDwO1</strain>
    </source>
</reference>
<proteinExistence type="predicted"/>
<organism evidence="1">
    <name type="scientific">Podoviridae sp. ctDwO1</name>
    <dbReference type="NCBI Taxonomy" id="2827726"/>
    <lineage>
        <taxon>Viruses</taxon>
        <taxon>Duplodnaviria</taxon>
        <taxon>Heunggongvirae</taxon>
        <taxon>Uroviricota</taxon>
        <taxon>Caudoviricetes</taxon>
    </lineage>
</organism>
<name>A0A8S5TAC3_9CAUD</name>
<protein>
    <submittedName>
        <fullName evidence="1">Uncharacterized protein</fullName>
    </submittedName>
</protein>
<evidence type="ECO:0000313" key="1">
    <source>
        <dbReference type="EMBL" id="DAF60198.1"/>
    </source>
</evidence>
<dbReference type="EMBL" id="BK032784">
    <property type="protein sequence ID" value="DAF60198.1"/>
    <property type="molecule type" value="Genomic_DNA"/>
</dbReference>
<sequence length="67" mass="8068">MTNERGYTQYYPLRNFGERQGDAIIYKAEDCPKLTEFNLKGLIKRYHKEDKWIRVNGRKFIKQKGNV</sequence>
<accession>A0A8S5TAC3</accession>